<dbReference type="InterPro" id="IPR027477">
    <property type="entry name" value="Succ_DH/fumarate_Rdtase_cat_sf"/>
</dbReference>
<dbReference type="Gene3D" id="3.90.700.10">
    <property type="entry name" value="Succinate dehydrogenase/fumarate reductase flavoprotein, catalytic domain"/>
    <property type="match status" value="1"/>
</dbReference>
<evidence type="ECO:0000256" key="1">
    <source>
        <dbReference type="ARBA" id="ARBA00001974"/>
    </source>
</evidence>
<dbReference type="SUPFAM" id="SSF51905">
    <property type="entry name" value="FAD/NAD(P)-binding domain"/>
    <property type="match status" value="1"/>
</dbReference>
<accession>A0ABW6ZER0</accession>
<dbReference type="Proteomes" id="UP001604043">
    <property type="component" value="Unassembled WGS sequence"/>
</dbReference>
<evidence type="ECO:0000313" key="7">
    <source>
        <dbReference type="Proteomes" id="UP001604043"/>
    </source>
</evidence>
<feature type="domain" description="FAD-dependent oxidoreductase 2 FAD-binding" evidence="5">
    <location>
        <begin position="7"/>
        <end position="459"/>
    </location>
</feature>
<comment type="caution">
    <text evidence="6">The sequence shown here is derived from an EMBL/GenBank/DDBJ whole genome shotgun (WGS) entry which is preliminary data.</text>
</comment>
<keyword evidence="4" id="KW-0560">Oxidoreductase</keyword>
<keyword evidence="2" id="KW-0285">Flavoprotein</keyword>
<evidence type="ECO:0000256" key="4">
    <source>
        <dbReference type="ARBA" id="ARBA00023002"/>
    </source>
</evidence>
<evidence type="ECO:0000259" key="5">
    <source>
        <dbReference type="Pfam" id="PF00890"/>
    </source>
</evidence>
<evidence type="ECO:0000256" key="3">
    <source>
        <dbReference type="ARBA" id="ARBA00022827"/>
    </source>
</evidence>
<dbReference type="InterPro" id="IPR050315">
    <property type="entry name" value="FAD-oxidoreductase_2"/>
</dbReference>
<evidence type="ECO:0000313" key="6">
    <source>
        <dbReference type="EMBL" id="MFG1251526.1"/>
    </source>
</evidence>
<dbReference type="Pfam" id="PF00890">
    <property type="entry name" value="FAD_binding_2"/>
    <property type="match status" value="1"/>
</dbReference>
<dbReference type="RefSeq" id="WP_394006080.1">
    <property type="nucleotide sequence ID" value="NZ_JBAFUR010000001.1"/>
</dbReference>
<dbReference type="SUPFAM" id="SSF56425">
    <property type="entry name" value="Succinate dehydrogenase/fumarate reductase flavoprotein, catalytic domain"/>
    <property type="match status" value="1"/>
</dbReference>
<keyword evidence="7" id="KW-1185">Reference proteome</keyword>
<reference evidence="6 7" key="1">
    <citation type="submission" date="2024-02" db="EMBL/GenBank/DDBJ databases">
        <title>Expansion and revision of Xanthobacter and proposal of Roseixanthobacter gen. nov.</title>
        <authorList>
            <person name="Soltysiak M.P.M."/>
            <person name="Jalihal A."/>
            <person name="Ory A."/>
            <person name="Chrisophersen C."/>
            <person name="Lee A.D."/>
            <person name="Boulton J."/>
            <person name="Springer M."/>
        </authorList>
    </citation>
    <scope>NUCLEOTIDE SEQUENCE [LARGE SCALE GENOMIC DNA]</scope>
    <source>
        <strain evidence="6 7">CB5</strain>
    </source>
</reference>
<dbReference type="PANTHER" id="PTHR43400:SF7">
    <property type="entry name" value="FAD-DEPENDENT OXIDOREDUCTASE 2 FAD BINDING DOMAIN-CONTAINING PROTEIN"/>
    <property type="match status" value="1"/>
</dbReference>
<proteinExistence type="predicted"/>
<dbReference type="EMBL" id="JBAFUR010000001">
    <property type="protein sequence ID" value="MFG1251526.1"/>
    <property type="molecule type" value="Genomic_DNA"/>
</dbReference>
<dbReference type="PANTHER" id="PTHR43400">
    <property type="entry name" value="FUMARATE REDUCTASE"/>
    <property type="match status" value="1"/>
</dbReference>
<comment type="cofactor">
    <cofactor evidence="1">
        <name>FAD</name>
        <dbReference type="ChEBI" id="CHEBI:57692"/>
    </cofactor>
</comment>
<protein>
    <submittedName>
        <fullName evidence="6">FAD-dependent oxidoreductase</fullName>
    </submittedName>
</protein>
<dbReference type="PRINTS" id="PR00368">
    <property type="entry name" value="FADPNR"/>
</dbReference>
<gene>
    <name evidence="6" type="ORF">V5F30_04885</name>
</gene>
<keyword evidence="3" id="KW-0274">FAD</keyword>
<dbReference type="Gene3D" id="3.50.50.60">
    <property type="entry name" value="FAD/NAD(P)-binding domain"/>
    <property type="match status" value="1"/>
</dbReference>
<dbReference type="InterPro" id="IPR036188">
    <property type="entry name" value="FAD/NAD-bd_sf"/>
</dbReference>
<sequence>MIEHAYDVVVVGCGIAGLSAAVSAAETGRRVAVLERSCIEERGGNTRWTEAFMRMKNENEVSDDFEEHFMQNAGWNLDPSLIAETGRPYADWSPIVKALSFTDPEVISTLAREAGPTLSWLRGAGIKFSDMATYLITSSTTRICPVGGGLALVEALATTAEKLGVDFHYETSARGLVRAEDGSVAGIMAQTGDGMRRFLGKVVLACGGFEGNSEMQARYYGAQARYIRPVARGGYYNRGEGIKMALEAGAAPCGDYTEYHAEPIDPRSGQSEPIVFVFPYGILVDRDGQRFVDEASGTVDTIYENIARLIGRLPGGTAYVICDARLDDVPNWQRTVRSDKKPFTADTLEGLALQLDIPPQKLAATVAAFNAATRPGTFKPLECDGLATEGISPPKSNWALPLAQGPFRAWPISSANCFTFGGLRCNANAQVVDHDGQPIANLYAAGETMGIYYGRYTGATSVLRGAVFGRIAGRHAVGVN</sequence>
<dbReference type="InterPro" id="IPR003953">
    <property type="entry name" value="FAD-dep_OxRdtase_2_FAD-bd"/>
</dbReference>
<dbReference type="PRINTS" id="PR00411">
    <property type="entry name" value="PNDRDTASEI"/>
</dbReference>
<organism evidence="6 7">
    <name type="scientific">Xanthobacter aminoxidans</name>
    <dbReference type="NCBI Taxonomy" id="186280"/>
    <lineage>
        <taxon>Bacteria</taxon>
        <taxon>Pseudomonadati</taxon>
        <taxon>Pseudomonadota</taxon>
        <taxon>Alphaproteobacteria</taxon>
        <taxon>Hyphomicrobiales</taxon>
        <taxon>Xanthobacteraceae</taxon>
        <taxon>Xanthobacter</taxon>
    </lineage>
</organism>
<name>A0ABW6ZER0_9HYPH</name>
<evidence type="ECO:0000256" key="2">
    <source>
        <dbReference type="ARBA" id="ARBA00022630"/>
    </source>
</evidence>